<feature type="compositionally biased region" description="Basic and acidic residues" evidence="8">
    <location>
        <begin position="340"/>
        <end position="352"/>
    </location>
</feature>
<dbReference type="EMBL" id="GATL01000012">
    <property type="protein sequence ID" value="JAC06659.1"/>
    <property type="molecule type" value="Transcribed_RNA"/>
</dbReference>
<sequence>MSYTGFVQGSETTLQSTFSDTTQPTSDYGYATWNSDTNKGYENYSYGYGYGQDNTSNYGYNMATSNSWEIPSTNTNANPNTSTSSSTDTVLSKINQSLDMVTQRLDMVSHLEMDMMQGGLYGSGGDRFDSYDVYDSRATLNDRDIYRFDYDYSEIDPEMEMAYESHYDAYREQFQIRDSFGQRAQGWARDGRTNRSVAAGYGRMWDDPMAARSHCGPVSSRLPSLFSQKIIPEYGVFQSMRGAYGNMRFGFGFGSGLKQMRRTWKTWGNADFKPQKKKNKKRKQSNSTDEPDNKAAKTDGSDNSDSENDEGTEGEGTETVEASEKVEKNSKEGEDDEGKDDGKEDGKPDPEKGTLTIQEEISQIKRKLQAGKKTQERQKKRQRDRMVERIQFVCSLCKYRTFYEDEMTNHLDSKFHKEHFKFVGTKLPKQTADFLEEYVTNKTKKTEERRKAIENLNGVIQQIYKDQDLTQEIGMEHFVKKVEAAHCAACDLFIPMQFGIIQKHLKTMEHNRNRRLMMDQSKKSSLVVARSILNNKLISMKLERYLKGENPFIDDPEEEKEQEDGEGGEGQLNRNLEERASIEMEENKNKEENDIFGVVNPQPRMPSEREGSSGIKELVMETTILPEGSNGKQSDLLLPPEEERVPLLGHVHQQIRGIPGLDMNADD</sequence>
<feature type="compositionally biased region" description="Acidic residues" evidence="8">
    <location>
        <begin position="552"/>
        <end position="567"/>
    </location>
</feature>
<dbReference type="OMA" id="NMRESFT"/>
<protein>
    <submittedName>
        <fullName evidence="10">AKAP8LY</fullName>
    </submittedName>
</protein>
<feature type="domain" description="C2H2 AKAP95-type" evidence="9">
    <location>
        <begin position="394"/>
        <end position="416"/>
    </location>
</feature>
<dbReference type="PROSITE" id="PS51799">
    <property type="entry name" value="ZF_C2H2_AKAP95"/>
    <property type="match status" value="2"/>
</dbReference>
<dbReference type="GO" id="GO:0007076">
    <property type="term" value="P:mitotic chromosome condensation"/>
    <property type="evidence" value="ECO:0000318"/>
    <property type="project" value="GO_Central"/>
</dbReference>
<evidence type="ECO:0000259" key="9">
    <source>
        <dbReference type="PROSITE" id="PS51799"/>
    </source>
</evidence>
<dbReference type="GO" id="GO:0008270">
    <property type="term" value="F:zinc ion binding"/>
    <property type="evidence" value="ECO:0007669"/>
    <property type="project" value="UniProtKB-KW"/>
</dbReference>
<dbReference type="GeneTree" id="ENSGT00530000063777"/>
<feature type="region of interest" description="Disordered" evidence="8">
    <location>
        <begin position="365"/>
        <end position="384"/>
    </location>
</feature>
<evidence type="ECO:0000256" key="5">
    <source>
        <dbReference type="ARBA" id="ARBA00022833"/>
    </source>
</evidence>
<reference evidence="10" key="1">
    <citation type="journal article" date="2014" name="Nature">
        <title>Origins and functional evolution of Y chromosome gene repertoires across mammals.</title>
        <authorList>
            <person name="Cortez D."/>
            <person name="Marin R."/>
            <person name="Toledo-Flores D."/>
            <person name="Froidevaux L."/>
            <person name="Liechti A."/>
            <person name="Waters P.D."/>
            <person name="Grutzner F."/>
            <person name="Kaessmann H."/>
        </authorList>
    </citation>
    <scope>NUCLEOTIDE SEQUENCE</scope>
    <source>
        <tissue evidence="10">Brain</tissue>
    </source>
</reference>
<dbReference type="InterPro" id="IPR007071">
    <property type="entry name" value="AKAP95"/>
</dbReference>
<comment type="similarity">
    <text evidence="7">Belongs to the AKAP95 family.</text>
</comment>
<evidence type="ECO:0000313" key="11">
    <source>
        <dbReference type="Ensembl" id="ENSOANP00000041541.1"/>
    </source>
</evidence>
<dbReference type="Pfam" id="PF04988">
    <property type="entry name" value="AKAP95"/>
    <property type="match status" value="1"/>
</dbReference>
<proteinExistence type="inferred from homology"/>
<evidence type="ECO:0000256" key="1">
    <source>
        <dbReference type="ARBA" id="ARBA00004123"/>
    </source>
</evidence>
<evidence type="ECO:0000256" key="2">
    <source>
        <dbReference type="ARBA" id="ARBA00022723"/>
    </source>
</evidence>
<feature type="compositionally biased region" description="Basic and acidic residues" evidence="8">
    <location>
        <begin position="322"/>
        <end position="332"/>
    </location>
</feature>
<dbReference type="GO" id="GO:0003677">
    <property type="term" value="F:DNA binding"/>
    <property type="evidence" value="ECO:0007669"/>
    <property type="project" value="InterPro"/>
</dbReference>
<dbReference type="PANTHER" id="PTHR12190">
    <property type="entry name" value="A-KINASE ANCHOR PROTEIN AKAP 8"/>
    <property type="match status" value="1"/>
</dbReference>
<feature type="compositionally biased region" description="Basic and acidic residues" evidence="8">
    <location>
        <begin position="575"/>
        <end position="593"/>
    </location>
</feature>
<accession>W8C8I0</accession>
<dbReference type="GO" id="GO:0034237">
    <property type="term" value="F:protein kinase A regulatory subunit binding"/>
    <property type="evidence" value="ECO:0000318"/>
    <property type="project" value="GO_Central"/>
</dbReference>
<feature type="compositionally biased region" description="Basic residues" evidence="8">
    <location>
        <begin position="275"/>
        <end position="284"/>
    </location>
</feature>
<feature type="region of interest" description="Disordered" evidence="8">
    <location>
        <begin position="550"/>
        <end position="613"/>
    </location>
</feature>
<evidence type="ECO:0000256" key="3">
    <source>
        <dbReference type="ARBA" id="ARBA00022737"/>
    </source>
</evidence>
<keyword evidence="2" id="KW-0479">Metal-binding</keyword>
<evidence type="ECO:0000256" key="8">
    <source>
        <dbReference type="SAM" id="MobiDB-lite"/>
    </source>
</evidence>
<dbReference type="GO" id="GO:0016363">
    <property type="term" value="C:nuclear matrix"/>
    <property type="evidence" value="ECO:0000318"/>
    <property type="project" value="GO_Central"/>
</dbReference>
<evidence type="ECO:0000313" key="12">
    <source>
        <dbReference type="Proteomes" id="UP000002279"/>
    </source>
</evidence>
<name>W8C8I0_ORNAN</name>
<comment type="subcellular location">
    <subcellularLocation>
        <location evidence="1">Nucleus</location>
    </subcellularLocation>
</comment>
<dbReference type="AlphaFoldDB" id="W8C8I0"/>
<organism evidence="10">
    <name type="scientific">Ornithorhynchus anatinus</name>
    <name type="common">Duckbill platypus</name>
    <dbReference type="NCBI Taxonomy" id="9258"/>
    <lineage>
        <taxon>Eukaryota</taxon>
        <taxon>Metazoa</taxon>
        <taxon>Chordata</taxon>
        <taxon>Craniata</taxon>
        <taxon>Vertebrata</taxon>
        <taxon>Euteleostomi</taxon>
        <taxon>Mammalia</taxon>
        <taxon>Monotremata</taxon>
        <taxon>Ornithorhynchidae</taxon>
        <taxon>Ornithorhynchus</taxon>
    </lineage>
</organism>
<feature type="compositionally biased region" description="Basic and acidic residues" evidence="8">
    <location>
        <begin position="291"/>
        <end position="300"/>
    </location>
</feature>
<evidence type="ECO:0000256" key="4">
    <source>
        <dbReference type="ARBA" id="ARBA00022771"/>
    </source>
</evidence>
<feature type="region of interest" description="Disordered" evidence="8">
    <location>
        <begin position="266"/>
        <end position="355"/>
    </location>
</feature>
<dbReference type="Proteomes" id="UP000002279">
    <property type="component" value="Unplaced"/>
</dbReference>
<keyword evidence="5" id="KW-0862">Zinc</keyword>
<keyword evidence="6" id="KW-0539">Nucleus</keyword>
<dbReference type="InterPro" id="IPR034736">
    <property type="entry name" value="ZF_C2H2_AKAP95"/>
</dbReference>
<feature type="region of interest" description="Disordered" evidence="8">
    <location>
        <begin position="1"/>
        <end position="21"/>
    </location>
</feature>
<keyword evidence="4 7" id="KW-0863">Zinc-finger</keyword>
<feature type="domain" description="C2H2 AKAP95-type" evidence="9">
    <location>
        <begin position="487"/>
        <end position="510"/>
    </location>
</feature>
<gene>
    <name evidence="10" type="primary">AKAP8LY</name>
    <name evidence="11" type="synonym">LOC114808758</name>
</gene>
<dbReference type="GO" id="GO:0005634">
    <property type="term" value="C:nucleus"/>
    <property type="evidence" value="ECO:0000318"/>
    <property type="project" value="GO_Central"/>
</dbReference>
<reference evidence="11" key="2">
    <citation type="submission" date="2025-05" db="UniProtKB">
        <authorList>
            <consortium name="Ensembl"/>
        </authorList>
    </citation>
    <scope>IDENTIFICATION</scope>
    <source>
        <strain evidence="11">Glennie</strain>
    </source>
</reference>
<dbReference type="Ensembl" id="ENSOANT00000052655.1">
    <property type="protein sequence ID" value="ENSOANP00000041541.1"/>
    <property type="gene ID" value="ENSOANG00000047029.1"/>
</dbReference>
<feature type="compositionally biased region" description="Acidic residues" evidence="8">
    <location>
        <begin position="302"/>
        <end position="318"/>
    </location>
</feature>
<evidence type="ECO:0000256" key="7">
    <source>
        <dbReference type="PROSITE-ProRule" id="PRU01140"/>
    </source>
</evidence>
<evidence type="ECO:0000256" key="6">
    <source>
        <dbReference type="ARBA" id="ARBA00023242"/>
    </source>
</evidence>
<dbReference type="Bgee" id="ENSOANG00000047029">
    <property type="expression patterns" value="Expressed in testis and 6 other cell types or tissues"/>
</dbReference>
<keyword evidence="3" id="KW-0677">Repeat</keyword>
<keyword evidence="12" id="KW-1185">Reference proteome</keyword>
<evidence type="ECO:0000313" key="10">
    <source>
        <dbReference type="EMBL" id="JAC06659.1"/>
    </source>
</evidence>
<dbReference type="PANTHER" id="PTHR12190:SF4">
    <property type="entry name" value="A-KINASE ANCHOR PROTEIN 8-LIKE"/>
    <property type="match status" value="1"/>
</dbReference>